<dbReference type="Gene3D" id="2.30.110.10">
    <property type="entry name" value="Electron Transport, Fmn-binding Protein, Chain A"/>
    <property type="match status" value="1"/>
</dbReference>
<keyword evidence="3" id="KW-1185">Reference proteome</keyword>
<dbReference type="RefSeq" id="WP_187246821.1">
    <property type="nucleotide sequence ID" value="NZ_BAAAOK010000010.1"/>
</dbReference>
<evidence type="ECO:0000256" key="1">
    <source>
        <dbReference type="SAM" id="MobiDB-lite"/>
    </source>
</evidence>
<feature type="region of interest" description="Disordered" evidence="1">
    <location>
        <begin position="125"/>
        <end position="144"/>
    </location>
</feature>
<protein>
    <submittedName>
        <fullName evidence="2">Pyridoxamine 5'-phosphate oxidase family protein</fullName>
    </submittedName>
</protein>
<comment type="caution">
    <text evidence="2">The sequence shown here is derived from an EMBL/GenBank/DDBJ whole genome shotgun (WGS) entry which is preliminary data.</text>
</comment>
<gene>
    <name evidence="2" type="ORF">HKK74_30425</name>
</gene>
<accession>A0ABR7LY39</accession>
<name>A0ABR7LY39_9ACTN</name>
<reference evidence="2 3" key="1">
    <citation type="submission" date="2020-06" db="EMBL/GenBank/DDBJ databases">
        <title>Actinomadura xiongansis sp. nov., isolated from soil of Baiyangdian.</title>
        <authorList>
            <person name="Zhang X."/>
        </authorList>
    </citation>
    <scope>NUCLEOTIDE SEQUENCE [LARGE SCALE GENOMIC DNA]</scope>
    <source>
        <strain evidence="2 3">HBUM206468</strain>
    </source>
</reference>
<organism evidence="2 3">
    <name type="scientific">Actinomadura alba</name>
    <dbReference type="NCBI Taxonomy" id="406431"/>
    <lineage>
        <taxon>Bacteria</taxon>
        <taxon>Bacillati</taxon>
        <taxon>Actinomycetota</taxon>
        <taxon>Actinomycetes</taxon>
        <taxon>Streptosporangiales</taxon>
        <taxon>Thermomonosporaceae</taxon>
        <taxon>Actinomadura</taxon>
    </lineage>
</organism>
<dbReference type="SUPFAM" id="SSF50475">
    <property type="entry name" value="FMN-binding split barrel"/>
    <property type="match status" value="1"/>
</dbReference>
<sequence length="144" mass="15622">MDDANGLEILDRRECLALLGSVPLGRVVFTERALPAVQPVDFALDRDCVVIRMAPGSRLATAMRGTVVAFEADDFDGDSRTGWSVTVVGQASAVRDPAEVNRLSRLPLRPWAPGRRDQFIRIPSQHVTGRRMNPATRGNGGQAA</sequence>
<dbReference type="InterPro" id="IPR012349">
    <property type="entry name" value="Split_barrel_FMN-bd"/>
</dbReference>
<evidence type="ECO:0000313" key="2">
    <source>
        <dbReference type="EMBL" id="MBC6469777.1"/>
    </source>
</evidence>
<evidence type="ECO:0000313" key="3">
    <source>
        <dbReference type="Proteomes" id="UP000805614"/>
    </source>
</evidence>
<proteinExistence type="predicted"/>
<dbReference type="Pfam" id="PF12900">
    <property type="entry name" value="Pyridox_ox_2"/>
    <property type="match status" value="1"/>
</dbReference>
<dbReference type="InterPro" id="IPR024747">
    <property type="entry name" value="Pyridox_Oxase-rel"/>
</dbReference>
<dbReference type="Proteomes" id="UP000805614">
    <property type="component" value="Unassembled WGS sequence"/>
</dbReference>
<dbReference type="EMBL" id="JABVEC010000031">
    <property type="protein sequence ID" value="MBC6469777.1"/>
    <property type="molecule type" value="Genomic_DNA"/>
</dbReference>